<keyword evidence="1" id="KW-1133">Transmembrane helix</keyword>
<sequence length="877" mass="100374">MNETQIAKVIAKSKRLNSLLEGELAAKALGINVLSDSSDRKKFLVRLIASLEQYIAKEQHIIYVGFVGHFSSGKSSTINSLLELNNTSDERETDLNPTDTSISLITDKKNSQKLIHMVRENSLVPVRSTLIDYDFLHNLVIADTPGSGDPNVVNELIQDFLPICDYIFYFISAANPVDVADIPLLNQKFLKLPFLPLKFVITRTDEFRKNSLLPLADDNIDESKRDKFIGQLISRLKEFGSVGDVLIEDFLFIDNVQQFNINSLKENLYKWSLSSDTQVVLNNHGHKVEFFSNAMVEIESYFLSTIKNKINTTADFLNTASENVNKFDAVVELNNEKFRDLWINGDISFKRALQAEQDKLGSILNFSLLKNFEKDFSVLQQVKMINTVIEQQSNGNIGQFANILYQQIRAAVISFRQDFVKSINESNLILEDIRTIFPNSIKFDLLEDELEVDFTKMDSHVLEYVKLSYQLADQQRVSLLSKIEDFISVLKQKHVILTLEKLYQDGVETFDLNFEKYFDVIEMYKASVLTKNTKDTIEKLRVGKQLDELDDDFPDQYKQLKKQEAIASVYSKKETYTGDTKILINDLEMEANSLKREINGFKIEKLHTSPFFKREKFKVLEPLEQTNIEIQNNLNAVFQEKLLKAYESHRLKYLEFDKMRVKQKKSRFYAIIKWCGISAMIGLATVLIILKFNVSTETTFAWEVFYAILGTIVSGLGGFLYGMARNDLNTMTEKLSTAFTENSKLSFNAEFNDDFFNRLEQSISDSRQKKLPSLEDAFRNRVNFAKSVTDAEVKGVLNALMLINGRLSEIVSKYSNLIVEYQQVFSAVFSSPNANLDKITVLTTEIKQKSIAPSFALINNTKIELERVKEQIESVIS</sequence>
<reference evidence="3" key="1">
    <citation type="submission" date="2014-04" db="EMBL/GenBank/DDBJ databases">
        <title>Whole-Genome optical mapping and complete genome sequence of Sphingobacterium deserti sp. nov., a new spaces isolated from desert in the west of China.</title>
        <authorList>
            <person name="Teng C."/>
            <person name="Zhou Z."/>
            <person name="Li X."/>
            <person name="Chen M."/>
            <person name="Lin M."/>
            <person name="Wang L."/>
            <person name="Su S."/>
            <person name="Zhang C."/>
            <person name="Zhang W."/>
        </authorList>
    </citation>
    <scope>NUCLEOTIDE SEQUENCE [LARGE SCALE GENOMIC DNA]</scope>
    <source>
        <strain evidence="3">ACCC05744</strain>
    </source>
</reference>
<gene>
    <name evidence="2" type="ORF">DI53_2426</name>
</gene>
<keyword evidence="1" id="KW-0472">Membrane</keyword>
<proteinExistence type="predicted"/>
<dbReference type="PATRIC" id="fig|1229276.3.peg.2493"/>
<comment type="caution">
    <text evidence="2">The sequence shown here is derived from an EMBL/GenBank/DDBJ whole genome shotgun (WGS) entry which is preliminary data.</text>
</comment>
<dbReference type="EMBL" id="JJMU01000037">
    <property type="protein sequence ID" value="KGE13800.1"/>
    <property type="molecule type" value="Genomic_DNA"/>
</dbReference>
<evidence type="ECO:0000313" key="3">
    <source>
        <dbReference type="Proteomes" id="UP000031802"/>
    </source>
</evidence>
<dbReference type="STRING" id="1229276.DI53_2426"/>
<name>A0A0B8T7Q9_9SPHI</name>
<dbReference type="OrthoDB" id="5477114at2"/>
<dbReference type="SUPFAM" id="SSF52540">
    <property type="entry name" value="P-loop containing nucleoside triphosphate hydrolases"/>
    <property type="match status" value="1"/>
</dbReference>
<evidence type="ECO:0000256" key="1">
    <source>
        <dbReference type="SAM" id="Phobius"/>
    </source>
</evidence>
<feature type="transmembrane region" description="Helical" evidence="1">
    <location>
        <begin position="668"/>
        <end position="692"/>
    </location>
</feature>
<dbReference type="Gene3D" id="3.40.50.300">
    <property type="entry name" value="P-loop containing nucleotide triphosphate hydrolases"/>
    <property type="match status" value="1"/>
</dbReference>
<dbReference type="Proteomes" id="UP000031802">
    <property type="component" value="Unassembled WGS sequence"/>
</dbReference>
<feature type="transmembrane region" description="Helical" evidence="1">
    <location>
        <begin position="704"/>
        <end position="724"/>
    </location>
</feature>
<dbReference type="AlphaFoldDB" id="A0A0B8T7Q9"/>
<dbReference type="RefSeq" id="WP_037499600.1">
    <property type="nucleotide sequence ID" value="NZ_JJMU01000037.1"/>
</dbReference>
<keyword evidence="1" id="KW-0812">Transmembrane</keyword>
<dbReference type="InterPro" id="IPR027417">
    <property type="entry name" value="P-loop_NTPase"/>
</dbReference>
<accession>A0A0B8T7Q9</accession>
<protein>
    <submittedName>
        <fullName evidence="2">Uncharacterized protein</fullName>
    </submittedName>
</protein>
<keyword evidence="3" id="KW-1185">Reference proteome</keyword>
<evidence type="ECO:0000313" key="2">
    <source>
        <dbReference type="EMBL" id="KGE13800.1"/>
    </source>
</evidence>
<organism evidence="2 3">
    <name type="scientific">Sphingobacterium deserti</name>
    <dbReference type="NCBI Taxonomy" id="1229276"/>
    <lineage>
        <taxon>Bacteria</taxon>
        <taxon>Pseudomonadati</taxon>
        <taxon>Bacteroidota</taxon>
        <taxon>Sphingobacteriia</taxon>
        <taxon>Sphingobacteriales</taxon>
        <taxon>Sphingobacteriaceae</taxon>
        <taxon>Sphingobacterium</taxon>
    </lineage>
</organism>
<reference evidence="2 3" key="2">
    <citation type="journal article" date="2015" name="PLoS ONE">
        <title>Whole-Genome Optical Mapping and Finished Genome Sequence of Sphingobacterium deserti sp. nov., a New Species Isolated from the Western Desert of China.</title>
        <authorList>
            <person name="Teng C."/>
            <person name="Zhou Z."/>
            <person name="Molnar I."/>
            <person name="Li X."/>
            <person name="Tang R."/>
            <person name="Chen M."/>
            <person name="Wang L."/>
            <person name="Su S."/>
            <person name="Zhang W."/>
            <person name="Lin M."/>
        </authorList>
    </citation>
    <scope>NUCLEOTIDE SEQUENCE [LARGE SCALE GENOMIC DNA]</scope>
    <source>
        <strain evidence="3">ACCC05744</strain>
    </source>
</reference>